<keyword evidence="9" id="KW-1185">Reference proteome</keyword>
<evidence type="ECO:0000259" key="7">
    <source>
        <dbReference type="PROSITE" id="PS51352"/>
    </source>
</evidence>
<organism evidence="8 9">
    <name type="scientific">Legionella shakespearei DSM 23087</name>
    <dbReference type="NCBI Taxonomy" id="1122169"/>
    <lineage>
        <taxon>Bacteria</taxon>
        <taxon>Pseudomonadati</taxon>
        <taxon>Pseudomonadota</taxon>
        <taxon>Gammaproteobacteria</taxon>
        <taxon>Legionellales</taxon>
        <taxon>Legionellaceae</taxon>
        <taxon>Legionella</taxon>
    </lineage>
</organism>
<evidence type="ECO:0000313" key="9">
    <source>
        <dbReference type="Proteomes" id="UP000054600"/>
    </source>
</evidence>
<feature type="signal peptide" evidence="6">
    <location>
        <begin position="1"/>
        <end position="20"/>
    </location>
</feature>
<dbReference type="Gene3D" id="3.40.30.10">
    <property type="entry name" value="Glutaredoxin"/>
    <property type="match status" value="1"/>
</dbReference>
<dbReference type="eggNOG" id="COG0386">
    <property type="taxonomic scope" value="Bacteria"/>
</dbReference>
<dbReference type="PROSITE" id="PS00460">
    <property type="entry name" value="GLUTATHIONE_PEROXID_1"/>
    <property type="match status" value="1"/>
</dbReference>
<dbReference type="EMBL" id="LNYW01000066">
    <property type="protein sequence ID" value="KTD57573.1"/>
    <property type="molecule type" value="Genomic_DNA"/>
</dbReference>
<evidence type="ECO:0000256" key="1">
    <source>
        <dbReference type="ARBA" id="ARBA00006926"/>
    </source>
</evidence>
<dbReference type="SUPFAM" id="SSF52833">
    <property type="entry name" value="Thioredoxin-like"/>
    <property type="match status" value="1"/>
</dbReference>
<protein>
    <recommendedName>
        <fullName evidence="5">Glutathione peroxidase</fullName>
    </recommendedName>
</protein>
<evidence type="ECO:0000256" key="4">
    <source>
        <dbReference type="PIRSR" id="PIRSR000303-1"/>
    </source>
</evidence>
<dbReference type="CDD" id="cd00340">
    <property type="entry name" value="GSH_Peroxidase"/>
    <property type="match status" value="1"/>
</dbReference>
<keyword evidence="3 5" id="KW-0560">Oxidoreductase</keyword>
<dbReference type="InterPro" id="IPR029759">
    <property type="entry name" value="GPX_AS"/>
</dbReference>
<comment type="caution">
    <text evidence="8">The sequence shown here is derived from an EMBL/GenBank/DDBJ whole genome shotgun (WGS) entry which is preliminary data.</text>
</comment>
<evidence type="ECO:0000256" key="3">
    <source>
        <dbReference type="ARBA" id="ARBA00023002"/>
    </source>
</evidence>
<dbReference type="STRING" id="1122169.Lsha_2414"/>
<dbReference type="GO" id="GO:0004601">
    <property type="term" value="F:peroxidase activity"/>
    <property type="evidence" value="ECO:0007669"/>
    <property type="project" value="UniProtKB-KW"/>
</dbReference>
<dbReference type="GO" id="GO:0034599">
    <property type="term" value="P:cellular response to oxidative stress"/>
    <property type="evidence" value="ECO:0007669"/>
    <property type="project" value="TreeGrafter"/>
</dbReference>
<dbReference type="InterPro" id="IPR013766">
    <property type="entry name" value="Thioredoxin_domain"/>
</dbReference>
<dbReference type="PROSITE" id="PS51352">
    <property type="entry name" value="THIOREDOXIN_2"/>
    <property type="match status" value="1"/>
</dbReference>
<dbReference type="AlphaFoldDB" id="A0A0W0YL20"/>
<name>A0A0W0YL20_9GAMM</name>
<comment type="similarity">
    <text evidence="1 5">Belongs to the glutathione peroxidase family.</text>
</comment>
<feature type="domain" description="Thioredoxin" evidence="7">
    <location>
        <begin position="25"/>
        <end position="187"/>
    </location>
</feature>
<keyword evidence="6" id="KW-0732">Signal</keyword>
<evidence type="ECO:0000256" key="2">
    <source>
        <dbReference type="ARBA" id="ARBA00022559"/>
    </source>
</evidence>
<sequence length="190" mass="21094">MRLLALLTGLFLMATNTVSAETPETKPGDNAYDFSFTTLVGHHPLPLSSFRGKVLIIVNTASKCGFTPQYAALEKLYEQYKDRGLVILGVPANDFGSQEPGTEQEIANFCQLNFGVSFPMTAKEVVSGKNAHPFYLWAKKKLGFGSAPKWNFHKYIINRKGELVTYFYSTTSPESKRFVKAVENALNEPA</sequence>
<evidence type="ECO:0000313" key="8">
    <source>
        <dbReference type="EMBL" id="KTD57573.1"/>
    </source>
</evidence>
<dbReference type="PATRIC" id="fig|1122169.6.peg.2768"/>
<dbReference type="PANTHER" id="PTHR11592:SF78">
    <property type="entry name" value="GLUTATHIONE PEROXIDASE"/>
    <property type="match status" value="1"/>
</dbReference>
<feature type="active site" evidence="4">
    <location>
        <position position="64"/>
    </location>
</feature>
<dbReference type="PRINTS" id="PR01011">
    <property type="entry name" value="GLUTPROXDASE"/>
</dbReference>
<evidence type="ECO:0000256" key="5">
    <source>
        <dbReference type="RuleBase" id="RU000499"/>
    </source>
</evidence>
<dbReference type="PROSITE" id="PS51355">
    <property type="entry name" value="GLUTATHIONE_PEROXID_3"/>
    <property type="match status" value="1"/>
</dbReference>
<feature type="chain" id="PRO_5006917721" description="Glutathione peroxidase" evidence="6">
    <location>
        <begin position="21"/>
        <end position="190"/>
    </location>
</feature>
<dbReference type="Proteomes" id="UP000054600">
    <property type="component" value="Unassembled WGS sequence"/>
</dbReference>
<accession>A0A0W0YL20</accession>
<gene>
    <name evidence="8" type="primary">btuE</name>
    <name evidence="8" type="ORF">Lsha_2414</name>
</gene>
<dbReference type="PANTHER" id="PTHR11592">
    <property type="entry name" value="GLUTATHIONE PEROXIDASE"/>
    <property type="match status" value="1"/>
</dbReference>
<keyword evidence="2 5" id="KW-0575">Peroxidase</keyword>
<evidence type="ECO:0000256" key="6">
    <source>
        <dbReference type="SAM" id="SignalP"/>
    </source>
</evidence>
<dbReference type="Pfam" id="PF00255">
    <property type="entry name" value="GSHPx"/>
    <property type="match status" value="1"/>
</dbReference>
<dbReference type="InterPro" id="IPR036249">
    <property type="entry name" value="Thioredoxin-like_sf"/>
</dbReference>
<reference evidence="8 9" key="1">
    <citation type="submission" date="2015-11" db="EMBL/GenBank/DDBJ databases">
        <title>Genomic analysis of 38 Legionella species identifies large and diverse effector repertoires.</title>
        <authorList>
            <person name="Burstein D."/>
            <person name="Amaro F."/>
            <person name="Zusman T."/>
            <person name="Lifshitz Z."/>
            <person name="Cohen O."/>
            <person name="Gilbert J.A."/>
            <person name="Pupko T."/>
            <person name="Shuman H.A."/>
            <person name="Segal G."/>
        </authorList>
    </citation>
    <scope>NUCLEOTIDE SEQUENCE [LARGE SCALE GENOMIC DNA]</scope>
    <source>
        <strain evidence="8 9">ATCC 49655</strain>
    </source>
</reference>
<dbReference type="PIRSF" id="PIRSF000303">
    <property type="entry name" value="Glutathion_perox"/>
    <property type="match status" value="1"/>
</dbReference>
<dbReference type="InterPro" id="IPR000889">
    <property type="entry name" value="Glutathione_peroxidase"/>
</dbReference>
<proteinExistence type="inferred from homology"/>